<evidence type="ECO:0000313" key="10">
    <source>
        <dbReference type="Proteomes" id="UP000503251"/>
    </source>
</evidence>
<comment type="similarity">
    <text evidence="2 7">Belongs to the group II decarboxylase family.</text>
</comment>
<evidence type="ECO:0000256" key="1">
    <source>
        <dbReference type="ARBA" id="ARBA00001933"/>
    </source>
</evidence>
<protein>
    <recommendedName>
        <fullName evidence="3 8">Glutamate decarboxylase</fullName>
        <ecNumber evidence="3 8">4.1.1.15</ecNumber>
    </recommendedName>
</protein>
<sequence>MDQVSRRPRWTPRCKWARPRCVRPIRVFRKPSAPKPEVYCSLTQGARPVLKKQVKTSDAGSSTIAPTYGCRSFCEPIPRYEIPESPMDPRTVKQLVQDELNLDGNPALNLASFVTTWMDPEANELMAMCVNKNFIDQDEYPQTQKIHERVVSMLAHLLNAPEQGRAVGTVTIGSSEAIMLGLLAHKRSWQHRRKAAGKPADRPNIIYGLDVHSCWEKFANYFEVEARTIELGPGKYVIGPDDVAPLVDENTIAVGAVVGTTYTGQMDDVAGIDALLQKLNAERGLSIPMHVDGASGGFVMPFVHPDEAWDFRLPTVRSINVSNHKYGLVYPGLGSLIFRDASDVPEDLVYKINYLGGEMENYSLNFSRGSALVMGQYYNFLRFGREGYRQVLSNCVETAQQLARTITDSGKFEVIGDSPMLPVIALRLLDDSRYTVFHISEAIRAKGWIVPAYTLPPKADGTAVLRIVVKENFSRDMAELFAADLQNVMQKLDASPPSHATDHGKEGHGIC</sequence>
<keyword evidence="4 7" id="KW-0663">Pyridoxal phosphate</keyword>
<comment type="catalytic activity">
    <reaction evidence="6 8">
        <text>L-glutamate + H(+) = 4-aminobutanoate + CO2</text>
        <dbReference type="Rhea" id="RHEA:17785"/>
        <dbReference type="ChEBI" id="CHEBI:15378"/>
        <dbReference type="ChEBI" id="CHEBI:16526"/>
        <dbReference type="ChEBI" id="CHEBI:29985"/>
        <dbReference type="ChEBI" id="CHEBI:59888"/>
        <dbReference type="EC" id="4.1.1.15"/>
    </reaction>
</comment>
<accession>A0ABX6NG61</accession>
<name>A0ABX6NG61_9BACT</name>
<evidence type="ECO:0000313" key="9">
    <source>
        <dbReference type="EMBL" id="QJT09276.1"/>
    </source>
</evidence>
<comment type="cofactor">
    <cofactor evidence="1 7">
        <name>pyridoxal 5'-phosphate</name>
        <dbReference type="ChEBI" id="CHEBI:597326"/>
    </cofactor>
</comment>
<evidence type="ECO:0000256" key="2">
    <source>
        <dbReference type="ARBA" id="ARBA00009533"/>
    </source>
</evidence>
<dbReference type="NCBIfam" id="TIGR01788">
    <property type="entry name" value="Glu-decarb-GAD"/>
    <property type="match status" value="1"/>
</dbReference>
<dbReference type="PANTHER" id="PTHR43321">
    <property type="entry name" value="GLUTAMATE DECARBOXYLASE"/>
    <property type="match status" value="1"/>
</dbReference>
<dbReference type="EMBL" id="CP039543">
    <property type="protein sequence ID" value="QJT09276.1"/>
    <property type="molecule type" value="Genomic_DNA"/>
</dbReference>
<evidence type="ECO:0000256" key="6">
    <source>
        <dbReference type="ARBA" id="ARBA00048868"/>
    </source>
</evidence>
<dbReference type="PANTHER" id="PTHR43321:SF3">
    <property type="entry name" value="GLUTAMATE DECARBOXYLASE"/>
    <property type="match status" value="1"/>
</dbReference>
<dbReference type="Gene3D" id="3.90.1150.160">
    <property type="match status" value="1"/>
</dbReference>
<dbReference type="EC" id="4.1.1.15" evidence="3 8"/>
<dbReference type="Pfam" id="PF00282">
    <property type="entry name" value="Pyridoxal_deC"/>
    <property type="match status" value="1"/>
</dbReference>
<dbReference type="SUPFAM" id="SSF53383">
    <property type="entry name" value="PLP-dependent transferases"/>
    <property type="match status" value="1"/>
</dbReference>
<evidence type="ECO:0000256" key="7">
    <source>
        <dbReference type="RuleBase" id="RU000382"/>
    </source>
</evidence>
<dbReference type="Proteomes" id="UP000503251">
    <property type="component" value="Chromosome"/>
</dbReference>
<keyword evidence="10" id="KW-1185">Reference proteome</keyword>
<dbReference type="InterPro" id="IPR015424">
    <property type="entry name" value="PyrdxlP-dep_Trfase"/>
</dbReference>
<evidence type="ECO:0000256" key="4">
    <source>
        <dbReference type="ARBA" id="ARBA00022898"/>
    </source>
</evidence>
<organism evidence="9 10">
    <name type="scientific">Oceanidesulfovibrio marinus</name>
    <dbReference type="NCBI Taxonomy" id="370038"/>
    <lineage>
        <taxon>Bacteria</taxon>
        <taxon>Pseudomonadati</taxon>
        <taxon>Thermodesulfobacteriota</taxon>
        <taxon>Desulfovibrionia</taxon>
        <taxon>Desulfovibrionales</taxon>
        <taxon>Desulfovibrionaceae</taxon>
        <taxon>Oceanidesulfovibrio</taxon>
    </lineage>
</organism>
<dbReference type="Gene3D" id="3.40.640.10">
    <property type="entry name" value="Type I PLP-dependent aspartate aminotransferase-like (Major domain)"/>
    <property type="match status" value="1"/>
</dbReference>
<gene>
    <name evidence="9" type="ORF">E8L03_10135</name>
</gene>
<keyword evidence="5 7" id="KW-0456">Lyase</keyword>
<dbReference type="InterPro" id="IPR015421">
    <property type="entry name" value="PyrdxlP-dep_Trfase_major"/>
</dbReference>
<dbReference type="GO" id="GO:0004351">
    <property type="term" value="F:glutamate decarboxylase activity"/>
    <property type="evidence" value="ECO:0007669"/>
    <property type="project" value="UniProtKB-EC"/>
</dbReference>
<keyword evidence="8" id="KW-0210">Decarboxylase</keyword>
<dbReference type="InterPro" id="IPR010107">
    <property type="entry name" value="Glutamate_decarboxylase"/>
</dbReference>
<proteinExistence type="inferred from homology"/>
<dbReference type="Gene3D" id="4.10.280.50">
    <property type="match status" value="1"/>
</dbReference>
<dbReference type="InterPro" id="IPR002129">
    <property type="entry name" value="PyrdxlP-dep_de-COase"/>
</dbReference>
<reference evidence="9 10" key="1">
    <citation type="submission" date="2019-04" db="EMBL/GenBank/DDBJ databases">
        <title>Isolation and culture of sulfate reducing bacteria from the cold seep of the South China Sea.</title>
        <authorList>
            <person name="Sun C."/>
            <person name="Liu R."/>
        </authorList>
    </citation>
    <scope>NUCLEOTIDE SEQUENCE [LARGE SCALE GENOMIC DNA]</scope>
    <source>
        <strain evidence="9 10">CS1</strain>
    </source>
</reference>
<evidence type="ECO:0000256" key="5">
    <source>
        <dbReference type="ARBA" id="ARBA00023239"/>
    </source>
</evidence>
<evidence type="ECO:0000256" key="8">
    <source>
        <dbReference type="RuleBase" id="RU361171"/>
    </source>
</evidence>
<evidence type="ECO:0000256" key="3">
    <source>
        <dbReference type="ARBA" id="ARBA00012421"/>
    </source>
</evidence>